<feature type="region of interest" description="Disordered" evidence="1">
    <location>
        <begin position="1"/>
        <end position="32"/>
    </location>
</feature>
<dbReference type="EMBL" id="JARKNE010000004">
    <property type="protein sequence ID" value="KAK5836261.1"/>
    <property type="molecule type" value="Genomic_DNA"/>
</dbReference>
<protein>
    <submittedName>
        <fullName evidence="2">Uncharacterized protein</fullName>
    </submittedName>
</protein>
<sequence>MERYTMSSSRGKKAAIPASKKRKGVSSSSGPTAKIRHHFLQFPIGPQEELFEILWARPLIADCCIDWATVEQVQLPDAIQALLTIDP</sequence>
<evidence type="ECO:0000313" key="2">
    <source>
        <dbReference type="EMBL" id="KAK5836261.1"/>
    </source>
</evidence>
<gene>
    <name evidence="2" type="ORF">PVK06_012035</name>
</gene>
<evidence type="ECO:0000256" key="1">
    <source>
        <dbReference type="SAM" id="MobiDB-lite"/>
    </source>
</evidence>
<accession>A0ABR0QAI1</accession>
<proteinExistence type="predicted"/>
<reference evidence="2 3" key="1">
    <citation type="submission" date="2023-03" db="EMBL/GenBank/DDBJ databases">
        <title>WGS of Gossypium arboreum.</title>
        <authorList>
            <person name="Yu D."/>
        </authorList>
    </citation>
    <scope>NUCLEOTIDE SEQUENCE [LARGE SCALE GENOMIC DNA]</scope>
    <source>
        <tissue evidence="2">Leaf</tissue>
    </source>
</reference>
<dbReference type="Proteomes" id="UP001358586">
    <property type="component" value="Chromosome 4"/>
</dbReference>
<name>A0ABR0QAI1_GOSAR</name>
<organism evidence="2 3">
    <name type="scientific">Gossypium arboreum</name>
    <name type="common">Tree cotton</name>
    <name type="synonym">Gossypium nanking</name>
    <dbReference type="NCBI Taxonomy" id="29729"/>
    <lineage>
        <taxon>Eukaryota</taxon>
        <taxon>Viridiplantae</taxon>
        <taxon>Streptophyta</taxon>
        <taxon>Embryophyta</taxon>
        <taxon>Tracheophyta</taxon>
        <taxon>Spermatophyta</taxon>
        <taxon>Magnoliopsida</taxon>
        <taxon>eudicotyledons</taxon>
        <taxon>Gunneridae</taxon>
        <taxon>Pentapetalae</taxon>
        <taxon>rosids</taxon>
        <taxon>malvids</taxon>
        <taxon>Malvales</taxon>
        <taxon>Malvaceae</taxon>
        <taxon>Malvoideae</taxon>
        <taxon>Gossypium</taxon>
    </lineage>
</organism>
<keyword evidence="3" id="KW-1185">Reference proteome</keyword>
<evidence type="ECO:0000313" key="3">
    <source>
        <dbReference type="Proteomes" id="UP001358586"/>
    </source>
</evidence>
<comment type="caution">
    <text evidence="2">The sequence shown here is derived from an EMBL/GenBank/DDBJ whole genome shotgun (WGS) entry which is preliminary data.</text>
</comment>